<dbReference type="AlphaFoldDB" id="A0A0L7MAH6"/>
<dbReference type="KEGG" id="pfd:PFDG_05352"/>
<reference evidence="2" key="2">
    <citation type="submission" date="2006-09" db="EMBL/GenBank/DDBJ databases">
        <title>The genome sequence of Plasmodium falciparum Dd2.</title>
        <authorList>
            <consortium name="The Broad Institute Genome Sequencing Platform"/>
            <person name="Birren B."/>
            <person name="Lander E."/>
            <person name="Galagan J."/>
            <person name="Nusbaum C."/>
            <person name="Devon K."/>
            <person name="Henn M."/>
            <person name="Jaffe D."/>
            <person name="Butler J."/>
            <person name="Alvarez P."/>
            <person name="Gnerre S."/>
            <person name="Grabherr M."/>
            <person name="Kleber M."/>
            <person name="Mauceli E."/>
            <person name="Brockman W."/>
            <person name="MacCallum I.A."/>
            <person name="Rounsley S."/>
            <person name="Young S."/>
            <person name="LaButti K."/>
            <person name="Pushparaj V."/>
            <person name="DeCaprio D."/>
            <person name="Crawford M."/>
            <person name="Koehrsen M."/>
            <person name="Engels R."/>
            <person name="Montgomery P."/>
            <person name="Pearson M."/>
            <person name="Howarth C."/>
            <person name="Larson L."/>
            <person name="Luoma S."/>
            <person name="White J."/>
            <person name="Kodira C."/>
            <person name="Zeng Q."/>
            <person name="O'Leary S."/>
            <person name="Yandava C."/>
            <person name="Alvarado L."/>
            <person name="Wirth D."/>
            <person name="Volkman S."/>
            <person name="Hartl D."/>
        </authorList>
    </citation>
    <scope>NUCLEOTIDE SEQUENCE [LARGE SCALE GENOMIC DNA]</scope>
</reference>
<evidence type="ECO:0000313" key="2">
    <source>
        <dbReference type="Proteomes" id="UP000054282"/>
    </source>
</evidence>
<organism evidence="1 2">
    <name type="scientific">Plasmodium falciparum (isolate Dd2)</name>
    <dbReference type="NCBI Taxonomy" id="57267"/>
    <lineage>
        <taxon>Eukaryota</taxon>
        <taxon>Sar</taxon>
        <taxon>Alveolata</taxon>
        <taxon>Apicomplexa</taxon>
        <taxon>Aconoidasida</taxon>
        <taxon>Haemosporida</taxon>
        <taxon>Plasmodiidae</taxon>
        <taxon>Plasmodium</taxon>
        <taxon>Plasmodium (Laverania)</taxon>
    </lineage>
</organism>
<dbReference type="EMBL" id="GG703324">
    <property type="protein sequence ID" value="KOB89798.1"/>
    <property type="molecule type" value="Genomic_DNA"/>
</dbReference>
<reference evidence="2" key="1">
    <citation type="submission" date="2006-09" db="EMBL/GenBank/DDBJ databases">
        <title>Annotation of Plasmodium falciparum Dd2.</title>
        <authorList>
            <consortium name="The Broad Institute Genome Sequencing Platform"/>
            <person name="Volkman S.K."/>
            <person name="Neafsey D.E."/>
            <person name="Dash A.P."/>
            <person name="Chitnis C.E."/>
            <person name="Hartl D.L."/>
            <person name="Young S.K."/>
            <person name="Zeng Q."/>
            <person name="Koehrsen M."/>
            <person name="Alvarado L."/>
            <person name="Berlin A."/>
            <person name="Borenstein D."/>
            <person name="Chapman S.B."/>
            <person name="Chen Z."/>
            <person name="Engels R."/>
            <person name="Freedman E."/>
            <person name="Gellesch M."/>
            <person name="Goldberg J."/>
            <person name="Griggs A."/>
            <person name="Gujja S."/>
            <person name="Heilman E.R."/>
            <person name="Heiman D.I."/>
            <person name="Howarth C."/>
            <person name="Jen D."/>
            <person name="Larson L."/>
            <person name="Mehta T."/>
            <person name="Neiman D."/>
            <person name="Park D."/>
            <person name="Pearson M."/>
            <person name="Roberts A."/>
            <person name="Saif S."/>
            <person name="Shea T."/>
            <person name="Shenoy N."/>
            <person name="Sisk P."/>
            <person name="Stolte C."/>
            <person name="Sykes S."/>
            <person name="Walk T."/>
            <person name="White J."/>
            <person name="Yandava C."/>
            <person name="Haas B."/>
            <person name="Henn M.R."/>
            <person name="Nusbaum C."/>
            <person name="Birren B."/>
        </authorList>
    </citation>
    <scope>NUCLEOTIDE SEQUENCE [LARGE SCALE GENOMIC DNA]</scope>
</reference>
<proteinExistence type="predicted"/>
<protein>
    <submittedName>
        <fullName evidence="1">Uncharacterized protein</fullName>
    </submittedName>
</protein>
<evidence type="ECO:0000313" key="1">
    <source>
        <dbReference type="EMBL" id="KOB89798.1"/>
    </source>
</evidence>
<gene>
    <name evidence="1" type="ORF">PFDG_05352</name>
</gene>
<sequence>MKLIANSELSEALLLHILNNVHTHIKDGVMITKERAPSPYNQSRHDRSTVELFIFNNNINTFCEEQKICSQNSQNEELIKKSSFEKPHVFSYPTNRQESPL</sequence>
<dbReference type="Proteomes" id="UP000054282">
    <property type="component" value="Unassembled WGS sequence"/>
</dbReference>
<accession>A0A0L7MAH6</accession>
<name>A0A0L7MAH6_PLAF4</name>